<protein>
    <submittedName>
        <fullName evidence="1">Uncharacterized protein</fullName>
    </submittedName>
</protein>
<evidence type="ECO:0000313" key="1">
    <source>
        <dbReference type="EMBL" id="CAA6817278.1"/>
    </source>
</evidence>
<dbReference type="EMBL" id="CACVAV010000274">
    <property type="protein sequence ID" value="CAA6817278.1"/>
    <property type="molecule type" value="Genomic_DNA"/>
</dbReference>
<name>A0A6S6TLP7_9GAMM</name>
<gene>
    <name evidence="1" type="ORF">HELGO_WM47265</name>
</gene>
<proteinExistence type="predicted"/>
<dbReference type="AlphaFoldDB" id="A0A6S6TLP7"/>
<organism evidence="1">
    <name type="scientific">uncultured Thiotrichaceae bacterium</name>
    <dbReference type="NCBI Taxonomy" id="298394"/>
    <lineage>
        <taxon>Bacteria</taxon>
        <taxon>Pseudomonadati</taxon>
        <taxon>Pseudomonadota</taxon>
        <taxon>Gammaproteobacteria</taxon>
        <taxon>Thiotrichales</taxon>
        <taxon>Thiotrichaceae</taxon>
        <taxon>environmental samples</taxon>
    </lineage>
</organism>
<sequence>MEYPVTSEKNIRVLGTPATCVQAKHNNEQMQLDDTRPAWRELVLQPDGSIETAVNYLAD</sequence>
<reference evidence="1" key="1">
    <citation type="submission" date="2020-01" db="EMBL/GenBank/DDBJ databases">
        <authorList>
            <person name="Meier V. D."/>
            <person name="Meier V D."/>
        </authorList>
    </citation>
    <scope>NUCLEOTIDE SEQUENCE</scope>
    <source>
        <strain evidence="1">HLG_WM_MAG_08</strain>
    </source>
</reference>
<accession>A0A6S6TLP7</accession>